<gene>
    <name evidence="1" type="ORF">PV06_11010</name>
</gene>
<dbReference type="AlphaFoldDB" id="A0A0D2A985"/>
<sequence length="234" mass="26345">MQPSFRSQETLTLPSSLTGYGDFGHRLNSEFISSCGAENETAVDVAITITVERVARYFQDSGREAVTSDGLCPSGGPGPRTPSWFSSVVARTIYDQYTVVRFDTEHGSVTLRDLDQVAKSLSNIVHIMQLNNGRWEILVWKGCITKLKGKLYREYPGSFLEVDQNPWDPDPEDVKYFGPVRARKLCPEWFRGRALRAIQGDRYTVGPYSGYILYCVLPYIGERKEGTASPRSRL</sequence>
<dbReference type="RefSeq" id="XP_016257112.1">
    <property type="nucleotide sequence ID" value="XM_016412613.1"/>
</dbReference>
<reference evidence="1 2" key="1">
    <citation type="submission" date="2015-01" db="EMBL/GenBank/DDBJ databases">
        <title>The Genome Sequence of Exophiala oligosperma CBS72588.</title>
        <authorList>
            <consortium name="The Broad Institute Genomics Platform"/>
            <person name="Cuomo C."/>
            <person name="de Hoog S."/>
            <person name="Gorbushina A."/>
            <person name="Stielow B."/>
            <person name="Teixiera M."/>
            <person name="Abouelleil A."/>
            <person name="Chapman S.B."/>
            <person name="Priest M."/>
            <person name="Young S.K."/>
            <person name="Wortman J."/>
            <person name="Nusbaum C."/>
            <person name="Birren B."/>
        </authorList>
    </citation>
    <scope>NUCLEOTIDE SEQUENCE [LARGE SCALE GENOMIC DNA]</scope>
    <source>
        <strain evidence="1 2">CBS 72588</strain>
    </source>
</reference>
<organism evidence="1 2">
    <name type="scientific">Exophiala oligosperma</name>
    <dbReference type="NCBI Taxonomy" id="215243"/>
    <lineage>
        <taxon>Eukaryota</taxon>
        <taxon>Fungi</taxon>
        <taxon>Dikarya</taxon>
        <taxon>Ascomycota</taxon>
        <taxon>Pezizomycotina</taxon>
        <taxon>Eurotiomycetes</taxon>
        <taxon>Chaetothyriomycetidae</taxon>
        <taxon>Chaetothyriales</taxon>
        <taxon>Herpotrichiellaceae</taxon>
        <taxon>Exophiala</taxon>
    </lineage>
</organism>
<dbReference type="GeneID" id="27363084"/>
<dbReference type="VEuPathDB" id="FungiDB:PV06_11010"/>
<accession>A0A0D2A985</accession>
<proteinExistence type="predicted"/>
<dbReference type="Proteomes" id="UP000053342">
    <property type="component" value="Unassembled WGS sequence"/>
</dbReference>
<name>A0A0D2A985_9EURO</name>
<evidence type="ECO:0000313" key="2">
    <source>
        <dbReference type="Proteomes" id="UP000053342"/>
    </source>
</evidence>
<evidence type="ECO:0000313" key="1">
    <source>
        <dbReference type="EMBL" id="KIW36896.1"/>
    </source>
</evidence>
<protein>
    <submittedName>
        <fullName evidence="1">Uncharacterized protein</fullName>
    </submittedName>
</protein>
<dbReference type="EMBL" id="KN847348">
    <property type="protein sequence ID" value="KIW36896.1"/>
    <property type="molecule type" value="Genomic_DNA"/>
</dbReference>
<keyword evidence="2" id="KW-1185">Reference proteome</keyword>
<dbReference type="HOGENOM" id="CLU_1185031_0_0_1"/>